<proteinExistence type="predicted"/>
<organism evidence="3 4">
    <name type="scientific">Botryotinia narcissicola</name>
    <dbReference type="NCBI Taxonomy" id="278944"/>
    <lineage>
        <taxon>Eukaryota</taxon>
        <taxon>Fungi</taxon>
        <taxon>Dikarya</taxon>
        <taxon>Ascomycota</taxon>
        <taxon>Pezizomycotina</taxon>
        <taxon>Leotiomycetes</taxon>
        <taxon>Helotiales</taxon>
        <taxon>Sclerotiniaceae</taxon>
        <taxon>Botryotinia</taxon>
    </lineage>
</organism>
<keyword evidence="4" id="KW-1185">Reference proteome</keyword>
<feature type="region of interest" description="Disordered" evidence="2">
    <location>
        <begin position="1"/>
        <end position="72"/>
    </location>
</feature>
<keyword evidence="1" id="KW-0175">Coiled coil</keyword>
<dbReference type="EMBL" id="PQXJ01002613">
    <property type="protein sequence ID" value="TGO43542.1"/>
    <property type="molecule type" value="Genomic_DNA"/>
</dbReference>
<evidence type="ECO:0000256" key="1">
    <source>
        <dbReference type="SAM" id="Coils"/>
    </source>
</evidence>
<dbReference type="OrthoDB" id="3565353at2759"/>
<dbReference type="AlphaFoldDB" id="A0A4Z1H7W5"/>
<reference evidence="3 4" key="1">
    <citation type="submission" date="2017-12" db="EMBL/GenBank/DDBJ databases">
        <title>Comparative genomics of Botrytis spp.</title>
        <authorList>
            <person name="Valero-Jimenez C.A."/>
            <person name="Tapia P."/>
            <person name="Veloso J."/>
            <person name="Silva-Moreno E."/>
            <person name="Staats M."/>
            <person name="Valdes J.H."/>
            <person name="Van Kan J.A.L."/>
        </authorList>
    </citation>
    <scope>NUCLEOTIDE SEQUENCE [LARGE SCALE GENOMIC DNA]</scope>
    <source>
        <strain evidence="3 4">MUCL2120</strain>
    </source>
</reference>
<dbReference type="Proteomes" id="UP000297452">
    <property type="component" value="Unassembled WGS sequence"/>
</dbReference>
<gene>
    <name evidence="3" type="ORF">BOTNAR_2620g00010</name>
</gene>
<feature type="coiled-coil region" evidence="1">
    <location>
        <begin position="419"/>
        <end position="470"/>
    </location>
</feature>
<evidence type="ECO:0000313" key="4">
    <source>
        <dbReference type="Proteomes" id="UP000297452"/>
    </source>
</evidence>
<protein>
    <submittedName>
        <fullName evidence="3">Uncharacterized protein</fullName>
    </submittedName>
</protein>
<evidence type="ECO:0000313" key="3">
    <source>
        <dbReference type="EMBL" id="TGO43542.1"/>
    </source>
</evidence>
<name>A0A4Z1H7W5_9HELO</name>
<sequence length="568" mass="65416">MASNVNKGSGQVERRVTRSGQVPNVRSQSENRRNRNSQVAAVANEGEDEDKNPAPRSRASRNVPRSQRDTRDAFTRVIAPALQIDRCKVELEYAGQELMNEIKDLNFDEVFDVGVEVKNREIRIGNGDKILEASRQAVAWIDSQIKAHHTMTEKCAEKMKRYQRLLSTLSVDVQIMLESLLVERKGQVIDLTQKNEELLRQVGMLTGKITDLTQDSSTTSIECDELNDFLQENLSALKNQHRENNETEAYSNLKMRLDQSFCRNEEISLRKGRIEAELVQSRQESNRFRLEKENLFRANEELKNDVSQHKLVYQNLAKDKEQREILASTISKARVEQLEKEDAERQEALRKAEFGSVTMDYELNASKAQLKEINEKLINERIIAEQVPGLKAQIQDLTKALEDSSEDQKMKKILWDIEVEELKEELKSVKADKRSLNADVLERDSKIDSLESELSNLESIRKSNEALLKERADSIVTKDLHIENMISRIKNSDNIDRLTLEYDEKIKKLSAELEKSEKNYHNSRKIRDEDRGGHAITREKAQLAKQKMMAEHVQAMAQKDLELIECKN</sequence>
<feature type="coiled-coil region" evidence="1">
    <location>
        <begin position="499"/>
        <end position="526"/>
    </location>
</feature>
<dbReference type="STRING" id="278944.A0A4Z1H7W5"/>
<accession>A0A4Z1H7W5</accession>
<comment type="caution">
    <text evidence="3">The sequence shown here is derived from an EMBL/GenBank/DDBJ whole genome shotgun (WGS) entry which is preliminary data.</text>
</comment>
<evidence type="ECO:0000256" key="2">
    <source>
        <dbReference type="SAM" id="MobiDB-lite"/>
    </source>
</evidence>
<feature type="coiled-coil region" evidence="1">
    <location>
        <begin position="285"/>
        <end position="319"/>
    </location>
</feature>